<dbReference type="GO" id="GO:0006805">
    <property type="term" value="P:xenobiotic metabolic process"/>
    <property type="evidence" value="ECO:0007669"/>
    <property type="project" value="TreeGrafter"/>
</dbReference>
<evidence type="ECO:0000313" key="6">
    <source>
        <dbReference type="Proteomes" id="UP000015103"/>
    </source>
</evidence>
<comment type="similarity">
    <text evidence="1">Belongs to the cytochrome P450 family.</text>
</comment>
<dbReference type="GO" id="GO:0008395">
    <property type="term" value="F:steroid hydroxylase activity"/>
    <property type="evidence" value="ECO:0007669"/>
    <property type="project" value="TreeGrafter"/>
</dbReference>
<dbReference type="VEuPathDB" id="VectorBase:RPRC009370"/>
<evidence type="ECO:0000313" key="5">
    <source>
        <dbReference type="EnsemblMetazoa" id="RPRC009370-PA"/>
    </source>
</evidence>
<dbReference type="SUPFAM" id="SSF48264">
    <property type="entry name" value="Cytochrome P450"/>
    <property type="match status" value="1"/>
</dbReference>
<sequence length="165" mass="19246">MFTSSKILKYLSKWIEPTTVLVFIFVILMVKLFLKNYTKIKTLPPGPWGLPIFGYLPFLKPEAHVHFSKLAENYGGIFSLSLGNQFVVILSDYKLIREAFRREDFTNRPDTELTNILGGYGIINSDGRLWKDQRKFLHERLRKFGMTYSGQGKEQMEGRIMMQQI</sequence>
<name>T1HZA0_RHOPR</name>
<dbReference type="EMBL" id="ACPB03020604">
    <property type="status" value="NOT_ANNOTATED_CDS"/>
    <property type="molecule type" value="Genomic_DNA"/>
</dbReference>
<accession>T1HZA0</accession>
<dbReference type="STRING" id="13249.T1HZA0"/>
<evidence type="ECO:0000256" key="4">
    <source>
        <dbReference type="ARBA" id="ARBA00023033"/>
    </source>
</evidence>
<protein>
    <recommendedName>
        <fullName evidence="7">Cytochrome</fullName>
    </recommendedName>
</protein>
<dbReference type="GO" id="GO:0005737">
    <property type="term" value="C:cytoplasm"/>
    <property type="evidence" value="ECO:0007669"/>
    <property type="project" value="TreeGrafter"/>
</dbReference>
<dbReference type="InterPro" id="IPR050182">
    <property type="entry name" value="Cytochrome_P450_fam2"/>
</dbReference>
<dbReference type="GO" id="GO:0016712">
    <property type="term" value="F:oxidoreductase activity, acting on paired donors, with incorporation or reduction of molecular oxygen, reduced flavin or flavoprotein as one donor, and incorporation of one atom of oxygen"/>
    <property type="evidence" value="ECO:0007669"/>
    <property type="project" value="TreeGrafter"/>
</dbReference>
<evidence type="ECO:0000256" key="2">
    <source>
        <dbReference type="ARBA" id="ARBA00022723"/>
    </source>
</evidence>
<keyword evidence="3" id="KW-0408">Iron</keyword>
<dbReference type="GO" id="GO:0006082">
    <property type="term" value="P:organic acid metabolic process"/>
    <property type="evidence" value="ECO:0007669"/>
    <property type="project" value="TreeGrafter"/>
</dbReference>
<reference evidence="5" key="1">
    <citation type="submission" date="2015-05" db="UniProtKB">
        <authorList>
            <consortium name="EnsemblMetazoa"/>
        </authorList>
    </citation>
    <scope>IDENTIFICATION</scope>
</reference>
<keyword evidence="2" id="KW-0479">Metal-binding</keyword>
<dbReference type="PANTHER" id="PTHR24300">
    <property type="entry name" value="CYTOCHROME P450 508A4-RELATED"/>
    <property type="match status" value="1"/>
</dbReference>
<dbReference type="OMA" id="TRTHEDM"/>
<keyword evidence="4" id="KW-0503">Monooxygenase</keyword>
<evidence type="ECO:0000256" key="3">
    <source>
        <dbReference type="ARBA" id="ARBA00023004"/>
    </source>
</evidence>
<keyword evidence="4" id="KW-0560">Oxidoreductase</keyword>
<proteinExistence type="inferred from homology"/>
<keyword evidence="6" id="KW-1185">Reference proteome</keyword>
<dbReference type="Proteomes" id="UP000015103">
    <property type="component" value="Unassembled WGS sequence"/>
</dbReference>
<evidence type="ECO:0008006" key="7">
    <source>
        <dbReference type="Google" id="ProtNLM"/>
    </source>
</evidence>
<dbReference type="GO" id="GO:0020037">
    <property type="term" value="F:heme binding"/>
    <property type="evidence" value="ECO:0007669"/>
    <property type="project" value="InterPro"/>
</dbReference>
<organism evidence="5 6">
    <name type="scientific">Rhodnius prolixus</name>
    <name type="common">Triatomid bug</name>
    <dbReference type="NCBI Taxonomy" id="13249"/>
    <lineage>
        <taxon>Eukaryota</taxon>
        <taxon>Metazoa</taxon>
        <taxon>Ecdysozoa</taxon>
        <taxon>Arthropoda</taxon>
        <taxon>Hexapoda</taxon>
        <taxon>Insecta</taxon>
        <taxon>Pterygota</taxon>
        <taxon>Neoptera</taxon>
        <taxon>Paraneoptera</taxon>
        <taxon>Hemiptera</taxon>
        <taxon>Heteroptera</taxon>
        <taxon>Panheteroptera</taxon>
        <taxon>Cimicomorpha</taxon>
        <taxon>Reduviidae</taxon>
        <taxon>Triatominae</taxon>
        <taxon>Rhodnius</taxon>
    </lineage>
</organism>
<dbReference type="Pfam" id="PF00067">
    <property type="entry name" value="p450"/>
    <property type="match status" value="1"/>
</dbReference>
<dbReference type="HOGENOM" id="CLU_1542047_0_0_1"/>
<dbReference type="GO" id="GO:0005506">
    <property type="term" value="F:iron ion binding"/>
    <property type="evidence" value="ECO:0007669"/>
    <property type="project" value="InterPro"/>
</dbReference>
<dbReference type="InterPro" id="IPR001128">
    <property type="entry name" value="Cyt_P450"/>
</dbReference>
<dbReference type="InParanoid" id="T1HZA0"/>
<dbReference type="eggNOG" id="KOG0156">
    <property type="taxonomic scope" value="Eukaryota"/>
</dbReference>
<evidence type="ECO:0000256" key="1">
    <source>
        <dbReference type="ARBA" id="ARBA00010617"/>
    </source>
</evidence>
<dbReference type="EMBL" id="ACPB03020605">
    <property type="status" value="NOT_ANNOTATED_CDS"/>
    <property type="molecule type" value="Genomic_DNA"/>
</dbReference>
<dbReference type="InterPro" id="IPR036396">
    <property type="entry name" value="Cyt_P450_sf"/>
</dbReference>
<dbReference type="PANTHER" id="PTHR24300:SF413">
    <property type="entry name" value="CYTOCHROME P450 18A1"/>
    <property type="match status" value="1"/>
</dbReference>
<dbReference type="AlphaFoldDB" id="T1HZA0"/>
<dbReference type="Gene3D" id="1.10.630.10">
    <property type="entry name" value="Cytochrome P450"/>
    <property type="match status" value="1"/>
</dbReference>
<dbReference type="EnsemblMetazoa" id="RPRC009370-RA">
    <property type="protein sequence ID" value="RPRC009370-PA"/>
    <property type="gene ID" value="RPRC009370"/>
</dbReference>